<reference evidence="1 2" key="1">
    <citation type="submission" date="2016-04" db="EMBL/GenBank/DDBJ databases">
        <title>The genome of Intoshia linei affirms orthonectids as highly simplified spiralians.</title>
        <authorList>
            <person name="Mikhailov K.V."/>
            <person name="Slusarev G.S."/>
            <person name="Nikitin M.A."/>
            <person name="Logacheva M.D."/>
            <person name="Penin A."/>
            <person name="Aleoshin V."/>
            <person name="Panchin Y.V."/>
        </authorList>
    </citation>
    <scope>NUCLEOTIDE SEQUENCE [LARGE SCALE GENOMIC DNA]</scope>
    <source>
        <strain evidence="1">Intl2013</strain>
        <tissue evidence="1">Whole animal</tissue>
    </source>
</reference>
<name>A0A177BBT2_9BILA</name>
<gene>
    <name evidence="1" type="ORF">A3Q56_00555</name>
</gene>
<accession>A0A177BBT2</accession>
<dbReference type="Gene3D" id="1.10.10.60">
    <property type="entry name" value="Homeodomain-like"/>
    <property type="match status" value="1"/>
</dbReference>
<dbReference type="AlphaFoldDB" id="A0A177BBT2"/>
<dbReference type="Proteomes" id="UP000078046">
    <property type="component" value="Unassembled WGS sequence"/>
</dbReference>
<organism evidence="1 2">
    <name type="scientific">Intoshia linei</name>
    <dbReference type="NCBI Taxonomy" id="1819745"/>
    <lineage>
        <taxon>Eukaryota</taxon>
        <taxon>Metazoa</taxon>
        <taxon>Spiralia</taxon>
        <taxon>Lophotrochozoa</taxon>
        <taxon>Mesozoa</taxon>
        <taxon>Orthonectida</taxon>
        <taxon>Rhopaluridae</taxon>
        <taxon>Intoshia</taxon>
    </lineage>
</organism>
<comment type="caution">
    <text evidence="1">The sequence shown here is derived from an EMBL/GenBank/DDBJ whole genome shotgun (WGS) entry which is preliminary data.</text>
</comment>
<sequence>MGKGKKLNNFEKGQILALYNEGKSYIKIGIIIGRSKDVVRNYCIDSEGYGKKKSSGRPKCISPRDERRLLGLVTREKCTATQIFIKMNNVISIRSIQRTLQHFDLFLFSRIKTIPRLLKKYKKSRMISLKLIY</sequence>
<dbReference type="EMBL" id="LWCA01000034">
    <property type="protein sequence ID" value="OAF71660.1"/>
    <property type="molecule type" value="Genomic_DNA"/>
</dbReference>
<evidence type="ECO:0008006" key="3">
    <source>
        <dbReference type="Google" id="ProtNLM"/>
    </source>
</evidence>
<evidence type="ECO:0000313" key="1">
    <source>
        <dbReference type="EMBL" id="OAF71660.1"/>
    </source>
</evidence>
<keyword evidence="2" id="KW-1185">Reference proteome</keyword>
<proteinExistence type="predicted"/>
<protein>
    <recommendedName>
        <fullName evidence="3">Tc3 transposase DNA binding domain-containing protein</fullName>
    </recommendedName>
</protein>
<dbReference type="OrthoDB" id="120326at2759"/>
<evidence type="ECO:0000313" key="2">
    <source>
        <dbReference type="Proteomes" id="UP000078046"/>
    </source>
</evidence>